<dbReference type="Gene3D" id="1.10.1200.10">
    <property type="entry name" value="ACP-like"/>
    <property type="match status" value="1"/>
</dbReference>
<dbReference type="Pfam" id="PF21089">
    <property type="entry name" value="PKS_DH_N"/>
    <property type="match status" value="1"/>
</dbReference>
<comment type="caution">
    <text evidence="13">The sequence shown here is derived from an EMBL/GenBank/DDBJ whole genome shotgun (WGS) entry which is preliminary data.</text>
</comment>
<dbReference type="STRING" id="1170229.K9FW07"/>
<dbReference type="SMART" id="SM00823">
    <property type="entry name" value="PKS_PP"/>
    <property type="match status" value="1"/>
</dbReference>
<dbReference type="FunFam" id="3.40.47.10:FF:000019">
    <property type="entry name" value="Polyketide synthase type I"/>
    <property type="match status" value="1"/>
</dbReference>
<dbReference type="InterPro" id="IPR016036">
    <property type="entry name" value="Malonyl_transacylase_ACP-bd"/>
</dbReference>
<dbReference type="HOGENOM" id="CLU_000022_31_0_1"/>
<evidence type="ECO:0000256" key="4">
    <source>
        <dbReference type="ARBA" id="ARBA00022679"/>
    </source>
</evidence>
<dbReference type="InterPro" id="IPR013217">
    <property type="entry name" value="Methyltransf_12"/>
</dbReference>
<dbReference type="FunFam" id="3.40.50.720:FF:000209">
    <property type="entry name" value="Polyketide synthase Pks12"/>
    <property type="match status" value="1"/>
</dbReference>
<gene>
    <name evidence="13" type="ORF">PDIG_76310</name>
</gene>
<dbReference type="Gene3D" id="3.40.50.720">
    <property type="entry name" value="NAD(P)-binding Rossmann-like Domain"/>
    <property type="match status" value="2"/>
</dbReference>
<dbReference type="Gene3D" id="3.30.70.3290">
    <property type="match status" value="1"/>
</dbReference>
<feature type="domain" description="Ketosynthase family 3 (KS3)" evidence="11">
    <location>
        <begin position="8"/>
        <end position="436"/>
    </location>
</feature>
<dbReference type="InterPro" id="IPR014030">
    <property type="entry name" value="Ketoacyl_synth_N"/>
</dbReference>
<feature type="domain" description="PKS/mFAS DH" evidence="12">
    <location>
        <begin position="960"/>
        <end position="1277"/>
    </location>
</feature>
<evidence type="ECO:0000256" key="1">
    <source>
        <dbReference type="ARBA" id="ARBA00022450"/>
    </source>
</evidence>
<dbReference type="SUPFAM" id="SSF53335">
    <property type="entry name" value="S-adenosyl-L-methionine-dependent methyltransferases"/>
    <property type="match status" value="1"/>
</dbReference>
<evidence type="ECO:0000256" key="9">
    <source>
        <dbReference type="PROSITE-ProRule" id="PRU01363"/>
    </source>
</evidence>
<dbReference type="Pfam" id="PF00550">
    <property type="entry name" value="PP-binding"/>
    <property type="match status" value="1"/>
</dbReference>
<dbReference type="InterPro" id="IPR020807">
    <property type="entry name" value="PKS_DH"/>
</dbReference>
<keyword evidence="5" id="KW-0521">NADP</keyword>
<dbReference type="GO" id="GO:0004312">
    <property type="term" value="F:fatty acid synthase activity"/>
    <property type="evidence" value="ECO:0007669"/>
    <property type="project" value="TreeGrafter"/>
</dbReference>
<dbReference type="CDD" id="cd02440">
    <property type="entry name" value="AdoMet_MTases"/>
    <property type="match status" value="1"/>
</dbReference>
<dbReference type="InterPro" id="IPR020841">
    <property type="entry name" value="PKS_Beta-ketoAc_synthase_dom"/>
</dbReference>
<keyword evidence="1" id="KW-0596">Phosphopantetheine</keyword>
<dbReference type="PROSITE" id="PS52004">
    <property type="entry name" value="KS3_2"/>
    <property type="match status" value="1"/>
</dbReference>
<evidence type="ECO:0000256" key="7">
    <source>
        <dbReference type="ARBA" id="ARBA00023268"/>
    </source>
</evidence>
<dbReference type="InterPro" id="IPR018201">
    <property type="entry name" value="Ketoacyl_synth_AS"/>
</dbReference>
<dbReference type="Gene3D" id="3.40.47.10">
    <property type="match status" value="1"/>
</dbReference>
<dbReference type="Pfam" id="PF08240">
    <property type="entry name" value="ADH_N"/>
    <property type="match status" value="1"/>
</dbReference>
<dbReference type="InterPro" id="IPR013154">
    <property type="entry name" value="ADH-like_N"/>
</dbReference>
<dbReference type="EMBL" id="AKCT01000269">
    <property type="protein sequence ID" value="EKV06858.1"/>
    <property type="molecule type" value="Genomic_DNA"/>
</dbReference>
<dbReference type="Gene3D" id="3.90.180.10">
    <property type="entry name" value="Medium-chain alcohol dehydrogenases, catalytic domain"/>
    <property type="match status" value="1"/>
</dbReference>
<dbReference type="PROSITE" id="PS52019">
    <property type="entry name" value="PKS_MFAS_DH"/>
    <property type="match status" value="1"/>
</dbReference>
<dbReference type="GO" id="GO:0030639">
    <property type="term" value="P:polyketide biosynthetic process"/>
    <property type="evidence" value="ECO:0007669"/>
    <property type="project" value="UniProtKB-ARBA"/>
</dbReference>
<dbReference type="InterPro" id="IPR001227">
    <property type="entry name" value="Ac_transferase_dom_sf"/>
</dbReference>
<dbReference type="InterPro" id="IPR049552">
    <property type="entry name" value="PKS_DH_N"/>
</dbReference>
<keyword evidence="6" id="KW-0560">Oxidoreductase</keyword>
<dbReference type="SMART" id="SM00822">
    <property type="entry name" value="PKS_KR"/>
    <property type="match status" value="1"/>
</dbReference>
<dbReference type="InterPro" id="IPR016035">
    <property type="entry name" value="Acyl_Trfase/lysoPLipase"/>
</dbReference>
<evidence type="ECO:0000259" key="10">
    <source>
        <dbReference type="PROSITE" id="PS50075"/>
    </source>
</evidence>
<accession>K9FW07</accession>
<evidence type="ECO:0000259" key="12">
    <source>
        <dbReference type="PROSITE" id="PS52019"/>
    </source>
</evidence>
<dbReference type="GO" id="GO:1901336">
    <property type="term" value="P:lactone biosynthetic process"/>
    <property type="evidence" value="ECO:0007669"/>
    <property type="project" value="UniProtKB-ARBA"/>
</dbReference>
<dbReference type="Pfam" id="PF08242">
    <property type="entry name" value="Methyltransf_12"/>
    <property type="match status" value="1"/>
</dbReference>
<dbReference type="PROSITE" id="PS51257">
    <property type="entry name" value="PROKAR_LIPOPROTEIN"/>
    <property type="match status" value="1"/>
</dbReference>
<dbReference type="SUPFAM" id="SSF52151">
    <property type="entry name" value="FabD/lysophospholipase-like"/>
    <property type="match status" value="1"/>
</dbReference>
<evidence type="ECO:0000256" key="8">
    <source>
        <dbReference type="ARBA" id="ARBA00023315"/>
    </source>
</evidence>
<dbReference type="InterPro" id="IPR020806">
    <property type="entry name" value="PKS_PP-bd"/>
</dbReference>
<dbReference type="InterPro" id="IPR013968">
    <property type="entry name" value="PKS_KR"/>
</dbReference>
<dbReference type="InterPro" id="IPR036736">
    <property type="entry name" value="ACP-like_sf"/>
</dbReference>
<dbReference type="SMART" id="SM00825">
    <property type="entry name" value="PKS_KS"/>
    <property type="match status" value="1"/>
</dbReference>
<keyword evidence="3" id="KW-0489">Methyltransferase</keyword>
<dbReference type="PANTHER" id="PTHR43775:SF29">
    <property type="entry name" value="ASPERFURANONE POLYKETIDE SYNTHASE AFOG-RELATED"/>
    <property type="match status" value="1"/>
</dbReference>
<keyword evidence="14" id="KW-1185">Reference proteome</keyword>
<keyword evidence="8" id="KW-0012">Acyltransferase</keyword>
<dbReference type="InterPro" id="IPR049900">
    <property type="entry name" value="PKS_mFAS_DH"/>
</dbReference>
<dbReference type="InterPro" id="IPR014031">
    <property type="entry name" value="Ketoacyl_synth_C"/>
</dbReference>
<dbReference type="SUPFAM" id="SSF55048">
    <property type="entry name" value="Probable ACP-binding domain of malonyl-CoA ACP transacylase"/>
    <property type="match status" value="1"/>
</dbReference>
<dbReference type="Pfam" id="PF16197">
    <property type="entry name" value="KAsynt_C_assoc"/>
    <property type="match status" value="1"/>
</dbReference>
<dbReference type="Pfam" id="PF23114">
    <property type="entry name" value="NAD-bd_HRPKS_sdrA"/>
    <property type="match status" value="1"/>
</dbReference>
<dbReference type="OMA" id="FSIPICA"/>
<dbReference type="SMART" id="SM00827">
    <property type="entry name" value="PKS_AT"/>
    <property type="match status" value="1"/>
</dbReference>
<dbReference type="SUPFAM" id="SSF50129">
    <property type="entry name" value="GroES-like"/>
    <property type="match status" value="1"/>
</dbReference>
<dbReference type="SUPFAM" id="SSF51735">
    <property type="entry name" value="NAD(P)-binding Rossmann-fold domains"/>
    <property type="match status" value="2"/>
</dbReference>
<evidence type="ECO:0000313" key="13">
    <source>
        <dbReference type="EMBL" id="EKV06858.1"/>
    </source>
</evidence>
<dbReference type="InterPro" id="IPR050091">
    <property type="entry name" value="PKS_NRPS_Biosynth_Enz"/>
</dbReference>
<dbReference type="Pfam" id="PF14765">
    <property type="entry name" value="PS-DH"/>
    <property type="match status" value="1"/>
</dbReference>
<dbReference type="PANTHER" id="PTHR43775">
    <property type="entry name" value="FATTY ACID SYNTHASE"/>
    <property type="match status" value="1"/>
</dbReference>
<dbReference type="eggNOG" id="KOG1202">
    <property type="taxonomic scope" value="Eukaryota"/>
</dbReference>
<keyword evidence="4" id="KW-0808">Transferase</keyword>
<dbReference type="InterPro" id="IPR020843">
    <property type="entry name" value="ER"/>
</dbReference>
<feature type="active site" description="Proton acceptor; for dehydratase activity" evidence="9">
    <location>
        <position position="992"/>
    </location>
</feature>
<dbReference type="GO" id="GO:0008168">
    <property type="term" value="F:methyltransferase activity"/>
    <property type="evidence" value="ECO:0007669"/>
    <property type="project" value="UniProtKB-KW"/>
</dbReference>
<dbReference type="GO" id="GO:0004315">
    <property type="term" value="F:3-oxoacyl-[acyl-carrier-protein] synthase activity"/>
    <property type="evidence" value="ECO:0007669"/>
    <property type="project" value="InterPro"/>
</dbReference>
<dbReference type="GO" id="GO:0032259">
    <property type="term" value="P:methylation"/>
    <property type="evidence" value="ECO:0007669"/>
    <property type="project" value="UniProtKB-KW"/>
</dbReference>
<dbReference type="CDD" id="cd00833">
    <property type="entry name" value="PKS"/>
    <property type="match status" value="1"/>
</dbReference>
<dbReference type="InterPro" id="IPR016039">
    <property type="entry name" value="Thiolase-like"/>
</dbReference>
<dbReference type="Pfam" id="PF02801">
    <property type="entry name" value="Ketoacyl-synt_C"/>
    <property type="match status" value="1"/>
</dbReference>
<dbReference type="InterPro" id="IPR036291">
    <property type="entry name" value="NAD(P)-bd_dom_sf"/>
</dbReference>
<dbReference type="InterPro" id="IPR011032">
    <property type="entry name" value="GroES-like_sf"/>
</dbReference>
<dbReference type="InterPro" id="IPR006162">
    <property type="entry name" value="Ppantetheine_attach_site"/>
</dbReference>
<dbReference type="GO" id="GO:0031177">
    <property type="term" value="F:phosphopantetheine binding"/>
    <property type="evidence" value="ECO:0007669"/>
    <property type="project" value="InterPro"/>
</dbReference>
<dbReference type="Pfam" id="PF08659">
    <property type="entry name" value="KR"/>
    <property type="match status" value="1"/>
</dbReference>
<dbReference type="Gene3D" id="3.40.50.150">
    <property type="entry name" value="Vaccinia Virus protein VP39"/>
    <property type="match status" value="1"/>
</dbReference>
<organism evidence="13 14">
    <name type="scientific">Penicillium digitatum (strain PHI26 / CECT 20796)</name>
    <name type="common">Green mold</name>
    <dbReference type="NCBI Taxonomy" id="1170229"/>
    <lineage>
        <taxon>Eukaryota</taxon>
        <taxon>Fungi</taxon>
        <taxon>Dikarya</taxon>
        <taxon>Ascomycota</taxon>
        <taxon>Pezizomycotina</taxon>
        <taxon>Eurotiomycetes</taxon>
        <taxon>Eurotiomycetidae</taxon>
        <taxon>Eurotiales</taxon>
        <taxon>Aspergillaceae</taxon>
        <taxon>Penicillium</taxon>
    </lineage>
</organism>
<dbReference type="InterPro" id="IPR042104">
    <property type="entry name" value="PKS_dehydratase_sf"/>
</dbReference>
<feature type="domain" description="Carrier" evidence="10">
    <location>
        <begin position="2485"/>
        <end position="2562"/>
    </location>
</feature>
<feature type="active site" description="Proton donor; for dehydratase activity" evidence="9">
    <location>
        <position position="1183"/>
    </location>
</feature>
<evidence type="ECO:0000256" key="5">
    <source>
        <dbReference type="ARBA" id="ARBA00022857"/>
    </source>
</evidence>
<dbReference type="InterPro" id="IPR009081">
    <property type="entry name" value="PP-bd_ACP"/>
</dbReference>
<dbReference type="InParanoid" id="K9FW07"/>
<dbReference type="InterPro" id="IPR057326">
    <property type="entry name" value="KR_dom"/>
</dbReference>
<evidence type="ECO:0000256" key="6">
    <source>
        <dbReference type="ARBA" id="ARBA00023002"/>
    </source>
</evidence>
<dbReference type="OrthoDB" id="329835at2759"/>
<dbReference type="InterPro" id="IPR014043">
    <property type="entry name" value="Acyl_transferase_dom"/>
</dbReference>
<dbReference type="Gene3D" id="3.40.366.10">
    <property type="entry name" value="Malonyl-Coenzyme A Acyl Carrier Protein, domain 2"/>
    <property type="match status" value="1"/>
</dbReference>
<dbReference type="Proteomes" id="UP000009882">
    <property type="component" value="Unassembled WGS sequence"/>
</dbReference>
<evidence type="ECO:0000256" key="2">
    <source>
        <dbReference type="ARBA" id="ARBA00022553"/>
    </source>
</evidence>
<dbReference type="PROSITE" id="PS00012">
    <property type="entry name" value="PHOSPHOPANTETHEINE"/>
    <property type="match status" value="1"/>
</dbReference>
<feature type="region of interest" description="C-terminal hotdog fold" evidence="9">
    <location>
        <begin position="1115"/>
        <end position="1277"/>
    </location>
</feature>
<dbReference type="SMART" id="SM00829">
    <property type="entry name" value="PKS_ER"/>
    <property type="match status" value="1"/>
</dbReference>
<dbReference type="SMART" id="SM00826">
    <property type="entry name" value="PKS_DH"/>
    <property type="match status" value="1"/>
</dbReference>
<dbReference type="CDD" id="cd05195">
    <property type="entry name" value="enoyl_red"/>
    <property type="match status" value="1"/>
</dbReference>
<dbReference type="SUPFAM" id="SSF53901">
    <property type="entry name" value="Thiolase-like"/>
    <property type="match status" value="1"/>
</dbReference>
<reference evidence="14" key="1">
    <citation type="journal article" date="2012" name="BMC Genomics">
        <title>Genome sequence of the necrotrophic fungus Penicillium digitatum, the main postharvest pathogen of citrus.</title>
        <authorList>
            <person name="Marcet-Houben M."/>
            <person name="Ballester A.-R."/>
            <person name="de la Fuente B."/>
            <person name="Harries E."/>
            <person name="Marcos J.F."/>
            <person name="Gonzalez-Candelas L."/>
            <person name="Gabaldon T."/>
        </authorList>
    </citation>
    <scope>NUCLEOTIDE SEQUENCE [LARGE SCALE GENOMIC DNA]</scope>
    <source>
        <strain evidence="14">PHI26 / CECT 20796</strain>
    </source>
</reference>
<evidence type="ECO:0000256" key="3">
    <source>
        <dbReference type="ARBA" id="ARBA00022603"/>
    </source>
</evidence>
<proteinExistence type="predicted"/>
<dbReference type="Gene3D" id="3.10.129.110">
    <property type="entry name" value="Polyketide synthase dehydratase"/>
    <property type="match status" value="1"/>
</dbReference>
<dbReference type="InterPro" id="IPR056501">
    <property type="entry name" value="NAD-bd_HRPKS_sdrA"/>
</dbReference>
<evidence type="ECO:0000313" key="14">
    <source>
        <dbReference type="Proteomes" id="UP000009882"/>
    </source>
</evidence>
<sequence length="2567" mass="280328">MSDGDSRSVPIAIIGMGCRFAGDATSPEKLWKMLEEGRSAWSEIPPSRFNLEGWYHPSQENISTTNVRGGHFLKEDLALFDATFFGLSAETAAKTMDPQYRLLLESVYESLENAGIPLEQAAGSNTSVFSGAFFHDYQDGHMRDAENLPRFLMTGNGAAMASNRVSHFFDLLGPSITVDTGCSTTLTGLHQACQSLKTGDADMSIVGGSNLLINPDFFITVSTLGMLSPDGKSYSFDSRANGYGRGEGIASIVLKRLDDAIRDGDPIRAVIRETHLNQDGKTETITSPSPKAQERLIRSCYQKAGIDPRSIQYFEAHGTGTPTGDPIEAGAIGSVFGKGRSATDPLFIGSAKTNLGHTEPTSGLASVIKVAMALERRVIPPSINFEKPNKRLLLDKWNLKVPRKCEEWVPGTDGVRRASVNNFGYGGANAHVIMEEWPSQALQNGNGQPNGIGLANGIGNGNGNDHFHENESTNGNGYKLARHRSRIFILSAKDELTCRQMASNLKDYLLCLDLASEEEEKFLNDLSYTLSQRRSRFPWVITCAAESVLGLITSLENERIKPTRSNSDRPRLGFVFTGQGAQWYAMGRELLEVYPVFKDSILEAERYLKEFGADWSLVDELRRDAKTSRVTETSLGMPMCAALQISIVRLLESWGVTPTAVSSHSSGEIAAAYAVGAMSFRSAMAACYSRSEVTSGLTNREGGMIAVGLGAEAVEKYLKKVKNGEAKVACLNSPTSVTVSGDAGAVEELEAMLNEANIFARRLRVRTAFHSHHMQTLYDPYLKGMRAIGVGKEKRTIKPIIYASPTTGTRMSDAAEIANPEHWVKSMLSPVQFIDAFREMALDLSTGQSAIDIAIEVGPHAALSGPIADILLLPEFKDSNISYMSCLIRKSSAVNTMQALAGQLISMGFPVDNNAVNFPLGKTDVSVLHDLPPYPWNHQVRHWSEPRVNRSHRDKQFKHHDLLGSLVKGANTYAPTWRYVIRPAELPWVRDHTVQSNIIYPGAGYICMVIEAARQLSQTNNESISGYRLQDVEIQQALVIPEGSEGVEVQTTIMPVGKKDIGVKGWRKFQIFSAGLDNKWTEHCTGLIHVVFDNVNNDGGRWSWLGPDSEPKPLRGYPKTIDAGQIYADMRSLGICHGPVFQNLEDVQVADKQSVSILSVADVASIMPANYQHEHVLHPTTLDSIFVSAYGALLGSNSHLNSPHVPKKIKTLWVSSKIVSQSGYRYKSYVKVHHTDSKSFQSAISLFDAKEDGDASNEPVLAMDGFVCQSVGAGIPRQLDLHHDDICSTLQWAPDISFMDTAHLKQELIFPVDQEEEGVILDLRRACFHYVHCALGSLTLADVQQLEWHHQRFYAWMKLQVTQALHGELGPGSSKWVEDTTEDKRKLFKSVQASSVNGEVIYRLGPQIAAMLRREVTPLELLMEDKLLYKYYRHALKFDRANVQLSKIIRHIVHKNPRVKILEIGAGTGGTTRSLLDVIGNGKQSGFGPLASEYHFTDVSSGFFVEAQEQFADWNDILIYRKLDIEADPAKQGFELGSYDVIVACQVLHATKRMKTTIENVRRLLKPGGKLLMMESTKNQVDMQLTFGLLPGWWLSEEEERKLSPIMQSPSWDRVLKAAGFSGLDLDVHDCESEETYSFSVIMSTAQPEEPSISHAEPAVIVTGDTSSYQDEVWLRALQESIAAATGGSLPIIESFNSTDVTGKNCIFLGEMHQSLLQKPSPAEFEAIKAFSLKCKNLLWVTRGSAVNCENPKLALSTGFLRSLRQENGGKRYITVDLDPRAPTSREHDASVVATVFASTIGRSIADNDSAQDFEFAERNGTILIPRLVKDFARNSFVSVDNNQDVKSQPELFQQPGRPLRLNIGTTGLLETLSFNHALEDNVDLGSDFIEIEPKAFGLNFRDVMAAMGQLNEQVMGLECSGIIVRIGGVAASKGFAVGDRVFALLNGQYTSRVQVPWTTVCRMPDDLDFETAASIPMIYATAYMSLYDKARLCRDQSILIHAATGGVGQAAIILSQLVGAKVFATAGTSEKRAFITSKYGIPADHVFSSRDASFVPKLMSMTSGRGVDVVLNSLSGQLLQETFNCLAPFGHFVEIGKFDLERNNHLEMMPFTRVASFSSIDLLALVRLGSPHIYRVLASIARLIEQKVISPVGPVTVFPLSDIEKAFRQIQAGKHMGKIVLSVGPQEIVPVVSRKHYARLRSDASYLIAGGVGGIGRSVSRWLLTHGAKNLILVSRSAAAGGRTALFVDELQCSYPGSKVRVIGCDISNKDSFALGLEKIAAELPPIRGVVQAAMVLDDSILENMTINNYNAAIQPKVQGTWNLHQQLGSDLDFFIMLSSLAGVIGNASQSNYTAGGAFQDALARHRVAKGLPGVALDIGAVKDIGYVASNKGVYERLKKMGYRLLAEEEIMSAIESAILDPCPQVMVGINTGGGSSDSILARDSRFSALRFTKPANGSNSASKASSVAGSLAGKLSSAESLHEAAGLVMEALVQKLVDIFMIPAEEVIPAKSMAAFGVDSLVAVELRNMLALKAGSEVSIFDIMQSPSLAVLCDKVASTSGFVVV</sequence>
<dbReference type="PROSITE" id="PS50075">
    <property type="entry name" value="CARRIER"/>
    <property type="match status" value="1"/>
</dbReference>
<dbReference type="GO" id="GO:0006633">
    <property type="term" value="P:fatty acid biosynthetic process"/>
    <property type="evidence" value="ECO:0007669"/>
    <property type="project" value="InterPro"/>
</dbReference>
<feature type="region of interest" description="N-terminal hotdog fold" evidence="9">
    <location>
        <begin position="960"/>
        <end position="1095"/>
    </location>
</feature>
<dbReference type="InterPro" id="IPR049551">
    <property type="entry name" value="PKS_DH_C"/>
</dbReference>
<dbReference type="Pfam" id="PF00109">
    <property type="entry name" value="ketoacyl-synt"/>
    <property type="match status" value="1"/>
</dbReference>
<protein>
    <submittedName>
        <fullName evidence="13">Uncharacterized protein</fullName>
    </submittedName>
</protein>
<keyword evidence="7" id="KW-0511">Multifunctional enzyme</keyword>
<dbReference type="SUPFAM" id="SSF47336">
    <property type="entry name" value="ACP-like"/>
    <property type="match status" value="1"/>
</dbReference>
<name>K9FW07_PEND2</name>
<dbReference type="PROSITE" id="PS00606">
    <property type="entry name" value="KS3_1"/>
    <property type="match status" value="1"/>
</dbReference>
<dbReference type="InterPro" id="IPR032821">
    <property type="entry name" value="PKS_assoc"/>
</dbReference>
<dbReference type="GO" id="GO:0016491">
    <property type="term" value="F:oxidoreductase activity"/>
    <property type="evidence" value="ECO:0007669"/>
    <property type="project" value="UniProtKB-KW"/>
</dbReference>
<evidence type="ECO:0000259" key="11">
    <source>
        <dbReference type="PROSITE" id="PS52004"/>
    </source>
</evidence>
<dbReference type="Pfam" id="PF13602">
    <property type="entry name" value="ADH_zinc_N_2"/>
    <property type="match status" value="1"/>
</dbReference>
<keyword evidence="2" id="KW-0597">Phosphoprotein</keyword>
<dbReference type="Pfam" id="PF00698">
    <property type="entry name" value="Acyl_transf_1"/>
    <property type="match status" value="1"/>
</dbReference>
<dbReference type="InterPro" id="IPR029063">
    <property type="entry name" value="SAM-dependent_MTases_sf"/>
</dbReference>